<dbReference type="FunFam" id="3.30.310.50:FF:000001">
    <property type="entry name" value="Phosphoglucosamine mutase"/>
    <property type="match status" value="1"/>
</dbReference>
<dbReference type="Proteomes" id="UP000502179">
    <property type="component" value="Chromosome"/>
</dbReference>
<evidence type="ECO:0000313" key="16">
    <source>
        <dbReference type="Proteomes" id="UP000502179"/>
    </source>
</evidence>
<dbReference type="GO" id="GO:0005829">
    <property type="term" value="C:cytosol"/>
    <property type="evidence" value="ECO:0007669"/>
    <property type="project" value="TreeGrafter"/>
</dbReference>
<dbReference type="SUPFAM" id="SSF55957">
    <property type="entry name" value="Phosphoglucomutase, C-terminal domain"/>
    <property type="match status" value="1"/>
</dbReference>
<feature type="binding site" evidence="8">
    <location>
        <position position="246"/>
    </location>
    <ligand>
        <name>Mg(2+)</name>
        <dbReference type="ChEBI" id="CHEBI:18420"/>
    </ligand>
</feature>
<evidence type="ECO:0000313" key="15">
    <source>
        <dbReference type="EMBL" id="QIJ72121.1"/>
    </source>
</evidence>
<dbReference type="Pfam" id="PF02879">
    <property type="entry name" value="PGM_PMM_II"/>
    <property type="match status" value="1"/>
</dbReference>
<dbReference type="InterPro" id="IPR005846">
    <property type="entry name" value="A-D-PHexomutase_a/b/a-III"/>
</dbReference>
<dbReference type="KEGG" id="tav:G4V39_07500"/>
<dbReference type="InterPro" id="IPR006352">
    <property type="entry name" value="GlmM_bact"/>
</dbReference>
<dbReference type="FunFam" id="3.40.120.10:FF:000001">
    <property type="entry name" value="Phosphoglucosamine mutase"/>
    <property type="match status" value="1"/>
</dbReference>
<dbReference type="Gene3D" id="3.30.310.50">
    <property type="entry name" value="Alpha-D-phosphohexomutase, C-terminal domain"/>
    <property type="match status" value="1"/>
</dbReference>
<evidence type="ECO:0000259" key="12">
    <source>
        <dbReference type="Pfam" id="PF02878"/>
    </source>
</evidence>
<feature type="domain" description="Alpha-D-phosphohexomutase alpha/beta/alpha" evidence="13">
    <location>
        <begin position="161"/>
        <end position="257"/>
    </location>
</feature>
<dbReference type="CDD" id="cd05802">
    <property type="entry name" value="GlmM"/>
    <property type="match status" value="1"/>
</dbReference>
<evidence type="ECO:0000256" key="8">
    <source>
        <dbReference type="HAMAP-Rule" id="MF_01554"/>
    </source>
</evidence>
<comment type="cofactor">
    <cofactor evidence="8">
        <name>Mg(2+)</name>
        <dbReference type="ChEBI" id="CHEBI:18420"/>
    </cofactor>
    <text evidence="8">Binds 1 Mg(2+) ion per subunit.</text>
</comment>
<evidence type="ECO:0000259" key="11">
    <source>
        <dbReference type="Pfam" id="PF00408"/>
    </source>
</evidence>
<feature type="active site" description="Phosphoserine intermediate" evidence="8">
    <location>
        <position position="102"/>
    </location>
</feature>
<evidence type="ECO:0000256" key="10">
    <source>
        <dbReference type="RuleBase" id="RU004327"/>
    </source>
</evidence>
<comment type="similarity">
    <text evidence="1 8 9">Belongs to the phosphohexose mutase family.</text>
</comment>
<dbReference type="Pfam" id="PF02878">
    <property type="entry name" value="PGM_PMM_I"/>
    <property type="match status" value="1"/>
</dbReference>
<dbReference type="AlphaFoldDB" id="A0A6G7PX76"/>
<comment type="catalytic activity">
    <reaction evidence="8 10">
        <text>alpha-D-glucosamine 1-phosphate = D-glucosamine 6-phosphate</text>
        <dbReference type="Rhea" id="RHEA:23424"/>
        <dbReference type="ChEBI" id="CHEBI:58516"/>
        <dbReference type="ChEBI" id="CHEBI:58725"/>
        <dbReference type="EC" id="5.4.2.10"/>
    </reaction>
</comment>
<evidence type="ECO:0000256" key="4">
    <source>
        <dbReference type="ARBA" id="ARBA00022842"/>
    </source>
</evidence>
<name>A0A6G7PX76_9BACT</name>
<comment type="PTM">
    <text evidence="8">Activated by phosphorylation.</text>
</comment>
<evidence type="ECO:0000256" key="9">
    <source>
        <dbReference type="RuleBase" id="RU004326"/>
    </source>
</evidence>
<proteinExistence type="inferred from homology"/>
<dbReference type="SUPFAM" id="SSF53738">
    <property type="entry name" value="Phosphoglucomutase, first 3 domains"/>
    <property type="match status" value="3"/>
</dbReference>
<evidence type="ECO:0000259" key="13">
    <source>
        <dbReference type="Pfam" id="PF02879"/>
    </source>
</evidence>
<reference evidence="15 16" key="1">
    <citation type="submission" date="2020-02" db="EMBL/GenBank/DDBJ databases">
        <title>Genome analysis of Thermosulfuriphilus ammonigenes ST65T, an anaerobic thermophilic chemolithoautotrophic bacterium isolated from a deep-sea hydrothermal vent.</title>
        <authorList>
            <person name="Slobodkina G."/>
            <person name="Allioux M."/>
            <person name="Merkel A."/>
            <person name="Alain K."/>
            <person name="Jebbar M."/>
            <person name="Slobodkin A."/>
        </authorList>
    </citation>
    <scope>NUCLEOTIDE SEQUENCE [LARGE SCALE GENOMIC DNA]</scope>
    <source>
        <strain evidence="15 16">ST65</strain>
    </source>
</reference>
<dbReference type="NCBIfam" id="TIGR01455">
    <property type="entry name" value="glmM"/>
    <property type="match status" value="1"/>
</dbReference>
<feature type="domain" description="Alpha-D-phosphohexomutase alpha/beta/alpha" evidence="12">
    <location>
        <begin position="3"/>
        <end position="136"/>
    </location>
</feature>
<keyword evidence="4 8" id="KW-0460">Magnesium</keyword>
<keyword evidence="16" id="KW-1185">Reference proteome</keyword>
<dbReference type="PRINTS" id="PR00509">
    <property type="entry name" value="PGMPMM"/>
</dbReference>
<comment type="function">
    <text evidence="8 10">Catalyzes the conversion of glucosamine-6-phosphate to glucosamine-1-phosphate.</text>
</comment>
<dbReference type="InterPro" id="IPR050060">
    <property type="entry name" value="Phosphoglucosamine_mutase"/>
</dbReference>
<evidence type="ECO:0000256" key="2">
    <source>
        <dbReference type="ARBA" id="ARBA00022553"/>
    </source>
</evidence>
<dbReference type="EMBL" id="CP048877">
    <property type="protein sequence ID" value="QIJ72121.1"/>
    <property type="molecule type" value="Genomic_DNA"/>
</dbReference>
<feature type="domain" description="Alpha-D-phosphohexomutase C-terminal" evidence="11">
    <location>
        <begin position="377"/>
        <end position="443"/>
    </location>
</feature>
<dbReference type="InterPro" id="IPR005845">
    <property type="entry name" value="A-D-PHexomutase_a/b/a-II"/>
</dbReference>
<dbReference type="InterPro" id="IPR016055">
    <property type="entry name" value="A-D-PHexomutase_a/b/a-I/II/III"/>
</dbReference>
<dbReference type="RefSeq" id="WP_166032339.1">
    <property type="nucleotide sequence ID" value="NZ_CP048877.1"/>
</dbReference>
<protein>
    <recommendedName>
        <fullName evidence="7 8">Phosphoglucosamine mutase</fullName>
        <ecNumber evidence="6 8">5.4.2.10</ecNumber>
    </recommendedName>
</protein>
<dbReference type="PROSITE" id="PS00710">
    <property type="entry name" value="PGM_PMM"/>
    <property type="match status" value="1"/>
</dbReference>
<dbReference type="PANTHER" id="PTHR42946">
    <property type="entry name" value="PHOSPHOHEXOSE MUTASE"/>
    <property type="match status" value="1"/>
</dbReference>
<evidence type="ECO:0000256" key="6">
    <source>
        <dbReference type="ARBA" id="ARBA00066330"/>
    </source>
</evidence>
<feature type="modified residue" description="Phosphoserine" evidence="8">
    <location>
        <position position="102"/>
    </location>
</feature>
<evidence type="ECO:0000256" key="7">
    <source>
        <dbReference type="ARBA" id="ARBA00068193"/>
    </source>
</evidence>
<dbReference type="PANTHER" id="PTHR42946:SF1">
    <property type="entry name" value="PHOSPHOGLUCOMUTASE (ALPHA-D-GLUCOSE-1,6-BISPHOSPHATE-DEPENDENT)"/>
    <property type="match status" value="1"/>
</dbReference>
<dbReference type="GO" id="GO:0005975">
    <property type="term" value="P:carbohydrate metabolic process"/>
    <property type="evidence" value="ECO:0007669"/>
    <property type="project" value="InterPro"/>
</dbReference>
<keyword evidence="5 8" id="KW-0413">Isomerase</keyword>
<evidence type="ECO:0000259" key="14">
    <source>
        <dbReference type="Pfam" id="PF02880"/>
    </source>
</evidence>
<keyword evidence="3 8" id="KW-0479">Metal-binding</keyword>
<organism evidence="15 16">
    <name type="scientific">Thermosulfuriphilus ammonigenes</name>
    <dbReference type="NCBI Taxonomy" id="1936021"/>
    <lineage>
        <taxon>Bacteria</taxon>
        <taxon>Pseudomonadati</taxon>
        <taxon>Thermodesulfobacteriota</taxon>
        <taxon>Thermodesulfobacteria</taxon>
        <taxon>Thermodesulfobacteriales</taxon>
        <taxon>Thermodesulfobacteriaceae</taxon>
        <taxon>Thermosulfuriphilus</taxon>
    </lineage>
</organism>
<dbReference type="InterPro" id="IPR005844">
    <property type="entry name" value="A-D-PHexomutase_a/b/a-I"/>
</dbReference>
<keyword evidence="2 8" id="KW-0597">Phosphoprotein</keyword>
<feature type="binding site" evidence="8">
    <location>
        <position position="248"/>
    </location>
    <ligand>
        <name>Mg(2+)</name>
        <dbReference type="ChEBI" id="CHEBI:18420"/>
    </ligand>
</feature>
<dbReference type="EC" id="5.4.2.10" evidence="6 8"/>
<dbReference type="InterPro" id="IPR016066">
    <property type="entry name" value="A-D-PHexomutase_CS"/>
</dbReference>
<sequence>MDRKLFGTDGIRGLANEPPMTPETALKLGRAIAYYFKKIGGHHRVLIGKDTRLSGYMLETALASGICSMGANVLLVGPMPTPAIAFLTSSMRADAGVVISASHNPYPDNGIKVFSGDGFKLPDETEAELERLMESPELDQERPTGDGVGKAFRIDDARGRYIVFLKQAFPKEYTLDGLRLVLDCAHGAAYRVAPAVFEELGAEVIKVGVEPDGININNRCGALYPEVVQAKVRETRADMGIALDGDADRVIVVDEYGEVVDGDHILAICARDMVREGRLRNNTVVATVMSNLGLEVCLKKMGVRLIRTKVGDRYVVEAMREGGYNLGGEQSGHLIFLDYMTTGDGTLAALMLLAVMIKEGRALSELAQIMETYPQVLLNVRVKERRPPEEIPGLMQLKAQLEAKLTDRGRIVIRPSGTEPVYRVMVEGEDPAEIKAYAQELVEHIKNVMG</sequence>
<dbReference type="InterPro" id="IPR005841">
    <property type="entry name" value="Alpha-D-phosphohexomutase_SF"/>
</dbReference>
<dbReference type="InterPro" id="IPR036900">
    <property type="entry name" value="A-D-PHexomutase_C_sf"/>
</dbReference>
<dbReference type="GO" id="GO:0008966">
    <property type="term" value="F:phosphoglucosamine mutase activity"/>
    <property type="evidence" value="ECO:0007669"/>
    <property type="project" value="UniProtKB-UniRule"/>
</dbReference>
<feature type="binding site" evidence="8">
    <location>
        <position position="244"/>
    </location>
    <ligand>
        <name>Mg(2+)</name>
        <dbReference type="ChEBI" id="CHEBI:18420"/>
    </ligand>
</feature>
<feature type="binding site" description="via phosphate group" evidence="8">
    <location>
        <position position="102"/>
    </location>
    <ligand>
        <name>Mg(2+)</name>
        <dbReference type="ChEBI" id="CHEBI:18420"/>
    </ligand>
</feature>
<dbReference type="GO" id="GO:0006048">
    <property type="term" value="P:UDP-N-acetylglucosamine biosynthetic process"/>
    <property type="evidence" value="ECO:0007669"/>
    <property type="project" value="TreeGrafter"/>
</dbReference>
<accession>A0A6G7PX76</accession>
<dbReference type="NCBIfam" id="NF008139">
    <property type="entry name" value="PRK10887.1"/>
    <property type="match status" value="1"/>
</dbReference>
<dbReference type="Pfam" id="PF00408">
    <property type="entry name" value="PGM_PMM_IV"/>
    <property type="match status" value="1"/>
</dbReference>
<dbReference type="Pfam" id="PF02880">
    <property type="entry name" value="PGM_PMM_III"/>
    <property type="match status" value="1"/>
</dbReference>
<dbReference type="GO" id="GO:0004615">
    <property type="term" value="F:phosphomannomutase activity"/>
    <property type="evidence" value="ECO:0007669"/>
    <property type="project" value="TreeGrafter"/>
</dbReference>
<evidence type="ECO:0000256" key="3">
    <source>
        <dbReference type="ARBA" id="ARBA00022723"/>
    </source>
</evidence>
<dbReference type="GO" id="GO:0000287">
    <property type="term" value="F:magnesium ion binding"/>
    <property type="evidence" value="ECO:0007669"/>
    <property type="project" value="UniProtKB-UniRule"/>
</dbReference>
<dbReference type="HAMAP" id="MF_01554_B">
    <property type="entry name" value="GlmM_B"/>
    <property type="match status" value="1"/>
</dbReference>
<gene>
    <name evidence="8" type="primary">glmM</name>
    <name evidence="15" type="ORF">G4V39_07500</name>
</gene>
<feature type="domain" description="Alpha-D-phosphohexomutase alpha/beta/alpha" evidence="14">
    <location>
        <begin position="261"/>
        <end position="373"/>
    </location>
</feature>
<evidence type="ECO:0000256" key="5">
    <source>
        <dbReference type="ARBA" id="ARBA00023235"/>
    </source>
</evidence>
<evidence type="ECO:0000256" key="1">
    <source>
        <dbReference type="ARBA" id="ARBA00010231"/>
    </source>
</evidence>
<dbReference type="Gene3D" id="3.40.120.10">
    <property type="entry name" value="Alpha-D-Glucose-1,6-Bisphosphate, subunit A, domain 3"/>
    <property type="match status" value="3"/>
</dbReference>
<dbReference type="GO" id="GO:0009252">
    <property type="term" value="P:peptidoglycan biosynthetic process"/>
    <property type="evidence" value="ECO:0007669"/>
    <property type="project" value="UniProtKB-ARBA"/>
</dbReference>
<dbReference type="InterPro" id="IPR005843">
    <property type="entry name" value="A-D-PHexomutase_C"/>
</dbReference>
<dbReference type="FunFam" id="3.40.120.10:FF:000002">
    <property type="entry name" value="Phosphoglucosamine mutase"/>
    <property type="match status" value="1"/>
</dbReference>